<dbReference type="AlphaFoldDB" id="A0A822XJS7"/>
<keyword evidence="3" id="KW-1185">Reference proteome</keyword>
<accession>A0A822XJS7</accession>
<evidence type="ECO:0000313" key="3">
    <source>
        <dbReference type="Proteomes" id="UP000607653"/>
    </source>
</evidence>
<feature type="region of interest" description="Disordered" evidence="1">
    <location>
        <begin position="78"/>
        <end position="99"/>
    </location>
</feature>
<evidence type="ECO:0000256" key="1">
    <source>
        <dbReference type="SAM" id="MobiDB-lite"/>
    </source>
</evidence>
<evidence type="ECO:0000313" key="2">
    <source>
        <dbReference type="EMBL" id="DAD19065.1"/>
    </source>
</evidence>
<sequence length="146" mass="15430">MKDSIILFPSPGIGHLVSMVEVGRLVLNSYLSISITILIATLPFNLGSVAPYINRVSTATSLLSLFLLTLIPLPTMKPLSSNSSASTTQASTKPSKPSLYPQPFMPSSLISSALPLLLLPPALLSSFTSPQSTKTPPRASKTLIPI</sequence>
<dbReference type="Gene3D" id="3.40.50.2000">
    <property type="entry name" value="Glycogen Phosphorylase B"/>
    <property type="match status" value="1"/>
</dbReference>
<organism evidence="2 3">
    <name type="scientific">Nelumbo nucifera</name>
    <name type="common">Sacred lotus</name>
    <dbReference type="NCBI Taxonomy" id="4432"/>
    <lineage>
        <taxon>Eukaryota</taxon>
        <taxon>Viridiplantae</taxon>
        <taxon>Streptophyta</taxon>
        <taxon>Embryophyta</taxon>
        <taxon>Tracheophyta</taxon>
        <taxon>Spermatophyta</taxon>
        <taxon>Magnoliopsida</taxon>
        <taxon>Proteales</taxon>
        <taxon>Nelumbonaceae</taxon>
        <taxon>Nelumbo</taxon>
    </lineage>
</organism>
<proteinExistence type="predicted"/>
<gene>
    <name evidence="2" type="ORF">HUJ06_020528</name>
</gene>
<protein>
    <submittedName>
        <fullName evidence="2">Uncharacterized protein</fullName>
    </submittedName>
</protein>
<reference evidence="2 3" key="1">
    <citation type="journal article" date="2020" name="Mol. Biol. Evol.">
        <title>Distinct Expression and Methylation Patterns for Genes with Different Fates following a Single Whole-Genome Duplication in Flowering Plants.</title>
        <authorList>
            <person name="Shi T."/>
            <person name="Rahmani R.S."/>
            <person name="Gugger P.F."/>
            <person name="Wang M."/>
            <person name="Li H."/>
            <person name="Zhang Y."/>
            <person name="Li Z."/>
            <person name="Wang Q."/>
            <person name="Van de Peer Y."/>
            <person name="Marchal K."/>
            <person name="Chen J."/>
        </authorList>
    </citation>
    <scope>NUCLEOTIDE SEQUENCE [LARGE SCALE GENOMIC DNA]</scope>
    <source>
        <tissue evidence="2">Leaf</tissue>
    </source>
</reference>
<comment type="caution">
    <text evidence="2">The sequence shown here is derived from an EMBL/GenBank/DDBJ whole genome shotgun (WGS) entry which is preliminary data.</text>
</comment>
<feature type="compositionally biased region" description="Low complexity" evidence="1">
    <location>
        <begin position="78"/>
        <end position="98"/>
    </location>
</feature>
<name>A0A822XJS7_NELNU</name>
<dbReference type="EMBL" id="DUZY01000001">
    <property type="protein sequence ID" value="DAD19065.1"/>
    <property type="molecule type" value="Genomic_DNA"/>
</dbReference>
<dbReference type="Proteomes" id="UP000607653">
    <property type="component" value="Unassembled WGS sequence"/>
</dbReference>